<gene>
    <name evidence="3" type="primary">LOC118499373</name>
</gene>
<protein>
    <submittedName>
        <fullName evidence="3">Uncharacterized protein LOC118499373</fullName>
    </submittedName>
</protein>
<evidence type="ECO:0000313" key="2">
    <source>
        <dbReference type="Proteomes" id="UP000504628"/>
    </source>
</evidence>
<sequence>MTRGPPPMNQPMGFGGDGSTATFEGTRASGLSLYPLHESRRAALSGTDRAASCPAKDYQLDPQTEFHLLVFSPPKENFVSHKLRFLPVSLGSQNWLQPNPTSEADAPLGQALRRLPTRCGETTPPPPAGEILERRLTLTWEGETGETQRPAVPTWASRERWGSWPSWGPSLESTTATAQESPACLLGPLTPCPSSTSRPYIEPRSPTFYYPPRRCLPLRSSRGSPGGRPLPGPCGSRRGVGSFTPGSNLRRRRRVPGLPDHR</sequence>
<organism evidence="2 3">
    <name type="scientific">Phyllostomus discolor</name>
    <name type="common">pale spear-nosed bat</name>
    <dbReference type="NCBI Taxonomy" id="89673"/>
    <lineage>
        <taxon>Eukaryota</taxon>
        <taxon>Metazoa</taxon>
        <taxon>Chordata</taxon>
        <taxon>Craniata</taxon>
        <taxon>Vertebrata</taxon>
        <taxon>Euteleostomi</taxon>
        <taxon>Mammalia</taxon>
        <taxon>Eutheria</taxon>
        <taxon>Laurasiatheria</taxon>
        <taxon>Chiroptera</taxon>
        <taxon>Yangochiroptera</taxon>
        <taxon>Phyllostomidae</taxon>
        <taxon>Phyllostominae</taxon>
        <taxon>Phyllostomus</taxon>
    </lineage>
</organism>
<dbReference type="AlphaFoldDB" id="A0A7E6D9G9"/>
<accession>A0A7E6D9G9</accession>
<dbReference type="InParanoid" id="A0A7E6D9G9"/>
<feature type="compositionally biased region" description="Low complexity" evidence="1">
    <location>
        <begin position="211"/>
        <end position="223"/>
    </location>
</feature>
<keyword evidence="2" id="KW-1185">Reference proteome</keyword>
<dbReference type="RefSeq" id="XP_035875978.1">
    <property type="nucleotide sequence ID" value="XM_036020085.1"/>
</dbReference>
<dbReference type="Proteomes" id="UP000504628">
    <property type="component" value="Chromosome 3"/>
</dbReference>
<evidence type="ECO:0000256" key="1">
    <source>
        <dbReference type="SAM" id="MobiDB-lite"/>
    </source>
</evidence>
<feature type="region of interest" description="Disordered" evidence="1">
    <location>
        <begin position="1"/>
        <end position="26"/>
    </location>
</feature>
<evidence type="ECO:0000313" key="3">
    <source>
        <dbReference type="RefSeq" id="XP_035875978.1"/>
    </source>
</evidence>
<feature type="region of interest" description="Disordered" evidence="1">
    <location>
        <begin position="193"/>
        <end position="262"/>
    </location>
</feature>
<reference evidence="3" key="1">
    <citation type="submission" date="2025-08" db="UniProtKB">
        <authorList>
            <consortium name="RefSeq"/>
        </authorList>
    </citation>
    <scope>IDENTIFICATION</scope>
    <source>
        <tissue evidence="3">Muscle</tissue>
    </source>
</reference>
<name>A0A7E6D9G9_9CHIR</name>
<proteinExistence type="predicted"/>
<dbReference type="GeneID" id="118499373"/>
<dbReference type="KEGG" id="pdic:118499373"/>